<dbReference type="GO" id="GO:0042802">
    <property type="term" value="F:identical protein binding"/>
    <property type="evidence" value="ECO:0007669"/>
    <property type="project" value="TreeGrafter"/>
</dbReference>
<dbReference type="GO" id="GO:0004342">
    <property type="term" value="F:glucosamine-6-phosphate deaminase activity"/>
    <property type="evidence" value="ECO:0007669"/>
    <property type="project" value="InterPro"/>
</dbReference>
<dbReference type="Gene3D" id="3.40.50.1360">
    <property type="match status" value="1"/>
</dbReference>
<accession>A0A3G2LAL1</accession>
<reference evidence="2 3" key="1">
    <citation type="submission" date="2018-08" db="EMBL/GenBank/DDBJ databases">
        <title>The reduced genetic potential of extracellular carbohydrate catabolism in Euzebyella marina RN62, a Flavobacteriia bacterium isolated from the hadal water.</title>
        <authorList>
            <person name="Xue C."/>
        </authorList>
    </citation>
    <scope>NUCLEOTIDE SEQUENCE [LARGE SCALE GENOMIC DNA]</scope>
    <source>
        <strain evidence="2 3">RN62</strain>
    </source>
</reference>
<dbReference type="GO" id="GO:0006046">
    <property type="term" value="P:N-acetylglucosamine catabolic process"/>
    <property type="evidence" value="ECO:0007669"/>
    <property type="project" value="TreeGrafter"/>
</dbReference>
<dbReference type="KEGG" id="emar:D1013_18545"/>
<dbReference type="InterPro" id="IPR006148">
    <property type="entry name" value="Glc/Gal-6P_isomerase"/>
</dbReference>
<dbReference type="InterPro" id="IPR004547">
    <property type="entry name" value="Glucosamine6P_isomerase"/>
</dbReference>
<dbReference type="InterPro" id="IPR037171">
    <property type="entry name" value="NagB/RpiA_transferase-like"/>
</dbReference>
<dbReference type="PANTHER" id="PTHR11280">
    <property type="entry name" value="GLUCOSAMINE-6-PHOSPHATE ISOMERASE"/>
    <property type="match status" value="1"/>
</dbReference>
<evidence type="ECO:0000313" key="2">
    <source>
        <dbReference type="EMBL" id="AYN69241.1"/>
    </source>
</evidence>
<protein>
    <submittedName>
        <fullName evidence="2">Glucosamine-6-phosphate deaminase</fullName>
    </submittedName>
</protein>
<gene>
    <name evidence="2" type="ORF">D1013_18545</name>
</gene>
<feature type="domain" description="Glucosamine/galactosamine-6-phosphate isomerase" evidence="1">
    <location>
        <begin position="19"/>
        <end position="231"/>
    </location>
</feature>
<dbReference type="OrthoDB" id="9791139at2"/>
<evidence type="ECO:0000259" key="1">
    <source>
        <dbReference type="Pfam" id="PF01182"/>
    </source>
</evidence>
<proteinExistence type="predicted"/>
<sequence length="253" mass="28045">MINNQNDINVFATGELAGKAAGKAVEDYLVSIQDERQTIRIIFAAAPSQTAMLDYLSSSKLIAWHKIEAFHMDEYLGLPEGAEQHFAEYLKRNLFLKVPLKAYHLINTQGNIEKEKAKYSKLINTAAIDIVCLGIGENGHIAFNDPPVADFNDPETLKVVTLDEECRIQQVNDKCFETLGRVPKKALTLTIPTLVKSEKLFCVVLGPTKSEAVKNTLTGPVSEACPASILTQHPDCAFYFDKEAYKKVKKVSV</sequence>
<name>A0A3G2LAL1_9FLAO</name>
<organism evidence="2 3">
    <name type="scientific">Euzebyella marina</name>
    <dbReference type="NCBI Taxonomy" id="1761453"/>
    <lineage>
        <taxon>Bacteria</taxon>
        <taxon>Pseudomonadati</taxon>
        <taxon>Bacteroidota</taxon>
        <taxon>Flavobacteriia</taxon>
        <taxon>Flavobacteriales</taxon>
        <taxon>Flavobacteriaceae</taxon>
        <taxon>Euzebyella</taxon>
    </lineage>
</organism>
<evidence type="ECO:0000313" key="3">
    <source>
        <dbReference type="Proteomes" id="UP000276309"/>
    </source>
</evidence>
<dbReference type="AlphaFoldDB" id="A0A3G2LAL1"/>
<dbReference type="Pfam" id="PF01182">
    <property type="entry name" value="Glucosamine_iso"/>
    <property type="match status" value="1"/>
</dbReference>
<dbReference type="PANTHER" id="PTHR11280:SF6">
    <property type="entry name" value="GLUCOSAMINE-6-PHOSPHATE ISOMERASE NAGB"/>
    <property type="match status" value="1"/>
</dbReference>
<dbReference type="EMBL" id="CP032050">
    <property type="protein sequence ID" value="AYN69241.1"/>
    <property type="molecule type" value="Genomic_DNA"/>
</dbReference>
<keyword evidence="3" id="KW-1185">Reference proteome</keyword>
<dbReference type="SUPFAM" id="SSF100950">
    <property type="entry name" value="NagB/RpiA/CoA transferase-like"/>
    <property type="match status" value="1"/>
</dbReference>
<dbReference type="CDD" id="cd01399">
    <property type="entry name" value="GlcN6P_deaminase"/>
    <property type="match status" value="1"/>
</dbReference>
<dbReference type="GO" id="GO:0005737">
    <property type="term" value="C:cytoplasm"/>
    <property type="evidence" value="ECO:0007669"/>
    <property type="project" value="TreeGrafter"/>
</dbReference>
<dbReference type="RefSeq" id="WP_121850247.1">
    <property type="nucleotide sequence ID" value="NZ_CP032050.1"/>
</dbReference>
<dbReference type="GO" id="GO:0006043">
    <property type="term" value="P:glucosamine catabolic process"/>
    <property type="evidence" value="ECO:0007669"/>
    <property type="project" value="TreeGrafter"/>
</dbReference>
<dbReference type="GO" id="GO:0005975">
    <property type="term" value="P:carbohydrate metabolic process"/>
    <property type="evidence" value="ECO:0007669"/>
    <property type="project" value="InterPro"/>
</dbReference>
<dbReference type="GO" id="GO:0019262">
    <property type="term" value="P:N-acetylneuraminate catabolic process"/>
    <property type="evidence" value="ECO:0007669"/>
    <property type="project" value="TreeGrafter"/>
</dbReference>
<dbReference type="Proteomes" id="UP000276309">
    <property type="component" value="Chromosome"/>
</dbReference>